<sequence length="126" mass="14842">MVGLRKGFIEILNEKATELHVKKDDLIVLRCVIHQQNLYSKSIRLQNVMNVVVKTINFIQSRGLNHRQFKAFLDDISAKYDDVTYYCEARWFSKGKMLKRFYELKNEIAGFMQIKNKPLSELSDPK</sequence>
<organism evidence="1 2">
    <name type="scientific">Eumeta variegata</name>
    <name type="common">Bagworm moth</name>
    <name type="synonym">Eumeta japonica</name>
    <dbReference type="NCBI Taxonomy" id="151549"/>
    <lineage>
        <taxon>Eukaryota</taxon>
        <taxon>Metazoa</taxon>
        <taxon>Ecdysozoa</taxon>
        <taxon>Arthropoda</taxon>
        <taxon>Hexapoda</taxon>
        <taxon>Insecta</taxon>
        <taxon>Pterygota</taxon>
        <taxon>Neoptera</taxon>
        <taxon>Endopterygota</taxon>
        <taxon>Lepidoptera</taxon>
        <taxon>Glossata</taxon>
        <taxon>Ditrysia</taxon>
        <taxon>Tineoidea</taxon>
        <taxon>Psychidae</taxon>
        <taxon>Oiketicinae</taxon>
        <taxon>Eumeta</taxon>
    </lineage>
</organism>
<dbReference type="PANTHER" id="PTHR45913:SF5">
    <property type="entry name" value="GENERAL TRANSCRIPTION FACTOR II-I REPEAT DOMAIN-CONTAINING PROTEIN 2A-LIKE PROTEIN"/>
    <property type="match status" value="1"/>
</dbReference>
<dbReference type="STRING" id="151549.A0A4C1ZB82"/>
<dbReference type="OrthoDB" id="1101576at2759"/>
<dbReference type="Proteomes" id="UP000299102">
    <property type="component" value="Unassembled WGS sequence"/>
</dbReference>
<proteinExistence type="predicted"/>
<comment type="caution">
    <text evidence="1">The sequence shown here is derived from an EMBL/GenBank/DDBJ whole genome shotgun (WGS) entry which is preliminary data.</text>
</comment>
<reference evidence="1 2" key="1">
    <citation type="journal article" date="2019" name="Commun. Biol.">
        <title>The bagworm genome reveals a unique fibroin gene that provides high tensile strength.</title>
        <authorList>
            <person name="Kono N."/>
            <person name="Nakamura H."/>
            <person name="Ohtoshi R."/>
            <person name="Tomita M."/>
            <person name="Numata K."/>
            <person name="Arakawa K."/>
        </authorList>
    </citation>
    <scope>NUCLEOTIDE SEQUENCE [LARGE SCALE GENOMIC DNA]</scope>
</reference>
<dbReference type="AlphaFoldDB" id="A0A4C1ZB82"/>
<dbReference type="PANTHER" id="PTHR45913">
    <property type="entry name" value="EPM2A-INTERACTING PROTEIN 1"/>
    <property type="match status" value="1"/>
</dbReference>
<evidence type="ECO:0000313" key="2">
    <source>
        <dbReference type="Proteomes" id="UP000299102"/>
    </source>
</evidence>
<name>A0A4C1ZB82_EUMVA</name>
<dbReference type="EMBL" id="BGZK01001678">
    <property type="protein sequence ID" value="GBP84433.1"/>
    <property type="molecule type" value="Genomic_DNA"/>
</dbReference>
<keyword evidence="2" id="KW-1185">Reference proteome</keyword>
<protein>
    <submittedName>
        <fullName evidence="1">General transcription factor II-I repeat domain-containing protein 2A</fullName>
    </submittedName>
</protein>
<evidence type="ECO:0000313" key="1">
    <source>
        <dbReference type="EMBL" id="GBP84433.1"/>
    </source>
</evidence>
<accession>A0A4C1ZB82</accession>
<gene>
    <name evidence="1" type="primary">GTF2IRD2</name>
    <name evidence="1" type="ORF">EVAR_86429_1</name>
</gene>